<dbReference type="Gene3D" id="3.40.50.720">
    <property type="entry name" value="NAD(P)-binding Rossmann-like Domain"/>
    <property type="match status" value="1"/>
</dbReference>
<dbReference type="STRING" id="1421.A2J09_00145"/>
<organism evidence="2 3">
    <name type="scientific">Lysinibacillus capsici</name>
    <dbReference type="NCBI Taxonomy" id="2115968"/>
    <lineage>
        <taxon>Bacteria</taxon>
        <taxon>Bacillati</taxon>
        <taxon>Bacillota</taxon>
        <taxon>Bacilli</taxon>
        <taxon>Bacillales</taxon>
        <taxon>Bacillaceae</taxon>
        <taxon>Lysinibacillus</taxon>
    </lineage>
</organism>
<feature type="domain" description="Thioester reductase (TE)" evidence="1">
    <location>
        <begin position="7"/>
        <end position="238"/>
    </location>
</feature>
<dbReference type="Proteomes" id="UP000251431">
    <property type="component" value="Unassembled WGS sequence"/>
</dbReference>
<dbReference type="PANTHER" id="PTHR11011">
    <property type="entry name" value="MALE STERILITY PROTEIN 2-RELATED"/>
    <property type="match status" value="1"/>
</dbReference>
<protein>
    <submittedName>
        <fullName evidence="2">Male sterility domain-containing protein</fullName>
    </submittedName>
</protein>
<dbReference type="InterPro" id="IPR036291">
    <property type="entry name" value="NAD(P)-bd_dom_sf"/>
</dbReference>
<dbReference type="SUPFAM" id="SSF51735">
    <property type="entry name" value="NAD(P)-binding Rossmann-fold domains"/>
    <property type="match status" value="1"/>
</dbReference>
<dbReference type="RefSeq" id="WP_048392000.1">
    <property type="nucleotide sequence ID" value="NZ_CP134502.1"/>
</dbReference>
<name>A0A2X0XKX7_9BACI</name>
<dbReference type="InterPro" id="IPR013120">
    <property type="entry name" value="FAR_NAD-bd"/>
</dbReference>
<dbReference type="GO" id="GO:0080019">
    <property type="term" value="F:alcohol-forming very long-chain fatty acyl-CoA reductase activity"/>
    <property type="evidence" value="ECO:0007669"/>
    <property type="project" value="InterPro"/>
</dbReference>
<gene>
    <name evidence="2" type="primary">lgrD_2</name>
    <name evidence="2" type="ORF">NCTC7582_02474</name>
</gene>
<evidence type="ECO:0000259" key="1">
    <source>
        <dbReference type="Pfam" id="PF07993"/>
    </source>
</evidence>
<accession>A0A2X0XKX7</accession>
<dbReference type="Pfam" id="PF07993">
    <property type="entry name" value="NAD_binding_4"/>
    <property type="match status" value="1"/>
</dbReference>
<dbReference type="CDD" id="cd05263">
    <property type="entry name" value="MupV_like_SDR_e"/>
    <property type="match status" value="1"/>
</dbReference>
<dbReference type="AlphaFoldDB" id="A0A2X0XKX7"/>
<dbReference type="InterPro" id="IPR026055">
    <property type="entry name" value="FAR"/>
</dbReference>
<dbReference type="EMBL" id="UAQE01000001">
    <property type="protein sequence ID" value="SPT99599.1"/>
    <property type="molecule type" value="Genomic_DNA"/>
</dbReference>
<sequence>MKVHFFTGFPGFISSQLIRALFQKKQAQQVITIVLAGETIKAHKEKNKILEDFPDCSIRIVEGDITLPNLGLENQIIKEIVPQIEVLWHLAAIYDLAVPRDIAWKVNVHGTTMVNDFVRTLPNLQRYMYFSTAYVAGTREGILRENELIRPRAFKNNYEETKYEAEHRVEDLKSEIPLTIIRPGIVRGHSQTGETIKFDGPYFFLNLVERLKGLPFIPYIGQTSSTINVVPVDYIINASTFLVSEQSAEGKTLHLTDPNPHPVQEVYRTMVKLVTNSYPKGRLPFTLAKLSLQIPFIRKKLGVEQETLDYLTWNASFDTTEAHHILQKGGITCPDFIQTMPKMIEFYLAHKEEKSYQIQIK</sequence>
<evidence type="ECO:0000313" key="3">
    <source>
        <dbReference type="Proteomes" id="UP000251431"/>
    </source>
</evidence>
<evidence type="ECO:0000313" key="2">
    <source>
        <dbReference type="EMBL" id="SPT99599.1"/>
    </source>
</evidence>
<proteinExistence type="predicted"/>
<reference evidence="2 3" key="1">
    <citation type="submission" date="2018-06" db="EMBL/GenBank/DDBJ databases">
        <authorList>
            <consortium name="Pathogen Informatics"/>
            <person name="Doyle S."/>
        </authorList>
    </citation>
    <scope>NUCLEOTIDE SEQUENCE [LARGE SCALE GENOMIC DNA]</scope>
    <source>
        <strain evidence="2 3">NCTC7582</strain>
    </source>
</reference>